<dbReference type="Proteomes" id="UP000030765">
    <property type="component" value="Unassembled WGS sequence"/>
</dbReference>
<evidence type="ECO:0000313" key="1">
    <source>
        <dbReference type="EMBL" id="KFB37277.1"/>
    </source>
</evidence>
<keyword evidence="1" id="KW-0418">Kinase</keyword>
<accession>A0A084VH33</accession>
<dbReference type="EMBL" id="ATLV01013126">
    <property type="status" value="NOT_ANNOTATED_CDS"/>
    <property type="molecule type" value="Genomic_DNA"/>
</dbReference>
<evidence type="ECO:0000313" key="2">
    <source>
        <dbReference type="EnsemblMetazoa" id="ASIC004498-PA"/>
    </source>
</evidence>
<gene>
    <name evidence="1" type="ORF">ZHAS_00004498</name>
</gene>
<dbReference type="VEuPathDB" id="VectorBase:ASIC004498"/>
<protein>
    <submittedName>
        <fullName evidence="1 2">CAMK/CAMK1 protein kinase</fullName>
    </submittedName>
</protein>
<dbReference type="AlphaFoldDB" id="A0A084VH33"/>
<keyword evidence="1" id="KW-0808">Transferase</keyword>
<reference evidence="2" key="2">
    <citation type="submission" date="2020-05" db="UniProtKB">
        <authorList>
            <consortium name="EnsemblMetazoa"/>
        </authorList>
    </citation>
    <scope>IDENTIFICATION</scope>
</reference>
<reference evidence="1 3" key="1">
    <citation type="journal article" date="2014" name="BMC Genomics">
        <title>Genome sequence of Anopheles sinensis provides insight into genetics basis of mosquito competence for malaria parasites.</title>
        <authorList>
            <person name="Zhou D."/>
            <person name="Zhang D."/>
            <person name="Ding G."/>
            <person name="Shi L."/>
            <person name="Hou Q."/>
            <person name="Ye Y."/>
            <person name="Xu Y."/>
            <person name="Zhou H."/>
            <person name="Xiong C."/>
            <person name="Li S."/>
            <person name="Yu J."/>
            <person name="Hong S."/>
            <person name="Yu X."/>
            <person name="Zou P."/>
            <person name="Chen C."/>
            <person name="Chang X."/>
            <person name="Wang W."/>
            <person name="Lv Y."/>
            <person name="Sun Y."/>
            <person name="Ma L."/>
            <person name="Shen B."/>
            <person name="Zhu C."/>
        </authorList>
    </citation>
    <scope>NUCLEOTIDE SEQUENCE [LARGE SCALE GENOMIC DNA]</scope>
</reference>
<sequence length="68" mass="7841">MDELDLLVIELLKQTVCWICEKTLPSKCPWCTTGDVDCPMKFLETSYGYRVVHIHCWDKGSEAFTGKK</sequence>
<evidence type="ECO:0000313" key="3">
    <source>
        <dbReference type="Proteomes" id="UP000030765"/>
    </source>
</evidence>
<organism evidence="1">
    <name type="scientific">Anopheles sinensis</name>
    <name type="common">Mosquito</name>
    <dbReference type="NCBI Taxonomy" id="74873"/>
    <lineage>
        <taxon>Eukaryota</taxon>
        <taxon>Metazoa</taxon>
        <taxon>Ecdysozoa</taxon>
        <taxon>Arthropoda</taxon>
        <taxon>Hexapoda</taxon>
        <taxon>Insecta</taxon>
        <taxon>Pterygota</taxon>
        <taxon>Neoptera</taxon>
        <taxon>Endopterygota</taxon>
        <taxon>Diptera</taxon>
        <taxon>Nematocera</taxon>
        <taxon>Culicoidea</taxon>
        <taxon>Culicidae</taxon>
        <taxon>Anophelinae</taxon>
        <taxon>Anopheles</taxon>
    </lineage>
</organism>
<keyword evidence="3" id="KW-1185">Reference proteome</keyword>
<proteinExistence type="predicted"/>
<name>A0A084VH33_ANOSI</name>
<dbReference type="EMBL" id="KE524840">
    <property type="protein sequence ID" value="KFB37277.1"/>
    <property type="molecule type" value="Genomic_DNA"/>
</dbReference>
<dbReference type="GO" id="GO:0016301">
    <property type="term" value="F:kinase activity"/>
    <property type="evidence" value="ECO:0007669"/>
    <property type="project" value="UniProtKB-KW"/>
</dbReference>
<dbReference type="EnsemblMetazoa" id="ASIC004498-RA">
    <property type="protein sequence ID" value="ASIC004498-PA"/>
    <property type="gene ID" value="ASIC004498"/>
</dbReference>